<dbReference type="InterPro" id="IPR012334">
    <property type="entry name" value="Pectin_lyas_fold"/>
</dbReference>
<dbReference type="PANTHER" id="PTHR22990:SF15">
    <property type="entry name" value="F-BOX ONLY PROTEIN 10"/>
    <property type="match status" value="1"/>
</dbReference>
<evidence type="ECO:0000256" key="2">
    <source>
        <dbReference type="ARBA" id="ARBA00022737"/>
    </source>
</evidence>
<organism evidence="6 7">
    <name type="scientific">Fontibacter flavus</name>
    <dbReference type="NCBI Taxonomy" id="654838"/>
    <lineage>
        <taxon>Bacteria</taxon>
        <taxon>Pseudomonadati</taxon>
        <taxon>Bacteroidota</taxon>
        <taxon>Cytophagia</taxon>
        <taxon>Cytophagales</taxon>
        <taxon>Cyclobacteriaceae</taxon>
        <taxon>Fontibacter</taxon>
    </lineage>
</organism>
<dbReference type="InterPro" id="IPR006626">
    <property type="entry name" value="PbH1"/>
</dbReference>
<dbReference type="InterPro" id="IPR026464">
    <property type="entry name" value="NosD_copper_fam"/>
</dbReference>
<dbReference type="NCBIfam" id="TIGR03804">
    <property type="entry name" value="para_beta_helix"/>
    <property type="match status" value="2"/>
</dbReference>
<dbReference type="SUPFAM" id="SSF51126">
    <property type="entry name" value="Pectin lyase-like"/>
    <property type="match status" value="1"/>
</dbReference>
<evidence type="ECO:0000256" key="4">
    <source>
        <dbReference type="SAM" id="SignalP"/>
    </source>
</evidence>
<dbReference type="SMART" id="SM00710">
    <property type="entry name" value="PbH1"/>
    <property type="match status" value="9"/>
</dbReference>
<keyword evidence="7" id="KW-1185">Reference proteome</keyword>
<dbReference type="NCBIfam" id="TIGR04247">
    <property type="entry name" value="NosD_copper_fam"/>
    <property type="match status" value="1"/>
</dbReference>
<keyword evidence="2" id="KW-0677">Repeat</keyword>
<dbReference type="InterPro" id="IPR051550">
    <property type="entry name" value="SCF-Subunits/Alg-Epimerases"/>
</dbReference>
<feature type="chain" id="PRO_5045730036" evidence="4">
    <location>
        <begin position="22"/>
        <end position="415"/>
    </location>
</feature>
<evidence type="ECO:0000256" key="1">
    <source>
        <dbReference type="ARBA" id="ARBA00004906"/>
    </source>
</evidence>
<reference evidence="6 7" key="1">
    <citation type="submission" date="2024-09" db="EMBL/GenBank/DDBJ databases">
        <authorList>
            <person name="Sun Q."/>
            <person name="Mori K."/>
        </authorList>
    </citation>
    <scope>NUCLEOTIDE SEQUENCE [LARGE SCALE GENOMIC DNA]</scope>
    <source>
        <strain evidence="6 7">CCM 7650</strain>
    </source>
</reference>
<evidence type="ECO:0000313" key="7">
    <source>
        <dbReference type="Proteomes" id="UP001589797"/>
    </source>
</evidence>
<evidence type="ECO:0000259" key="5">
    <source>
        <dbReference type="Pfam" id="PF05048"/>
    </source>
</evidence>
<keyword evidence="3" id="KW-0833">Ubl conjugation pathway</keyword>
<dbReference type="Proteomes" id="UP001589797">
    <property type="component" value="Unassembled WGS sequence"/>
</dbReference>
<dbReference type="RefSeq" id="WP_382386436.1">
    <property type="nucleotide sequence ID" value="NZ_JBHLWI010000009.1"/>
</dbReference>
<comment type="pathway">
    <text evidence="1">Protein modification; protein ubiquitination.</text>
</comment>
<name>A0ABV6FQ55_9BACT</name>
<dbReference type="EMBL" id="JBHLWI010000009">
    <property type="protein sequence ID" value="MFC0261993.1"/>
    <property type="molecule type" value="Genomic_DNA"/>
</dbReference>
<feature type="signal peptide" evidence="4">
    <location>
        <begin position="1"/>
        <end position="21"/>
    </location>
</feature>
<keyword evidence="4" id="KW-0732">Signal</keyword>
<comment type="caution">
    <text evidence="6">The sequence shown here is derived from an EMBL/GenBank/DDBJ whole genome shotgun (WGS) entry which is preliminary data.</text>
</comment>
<accession>A0ABV6FQ55</accession>
<gene>
    <name evidence="6" type="ORF">ACFFIP_04805</name>
</gene>
<dbReference type="PANTHER" id="PTHR22990">
    <property type="entry name" value="F-BOX ONLY PROTEIN"/>
    <property type="match status" value="1"/>
</dbReference>
<feature type="domain" description="Periplasmic copper-binding protein NosD beta helix" evidence="5">
    <location>
        <begin position="155"/>
        <end position="342"/>
    </location>
</feature>
<proteinExistence type="predicted"/>
<dbReference type="InterPro" id="IPR022441">
    <property type="entry name" value="Para_beta_helix_rpt-2"/>
</dbReference>
<dbReference type="Gene3D" id="2.160.20.10">
    <property type="entry name" value="Single-stranded right-handed beta-helix, Pectin lyase-like"/>
    <property type="match status" value="1"/>
</dbReference>
<dbReference type="Pfam" id="PF05048">
    <property type="entry name" value="NosD"/>
    <property type="match status" value="1"/>
</dbReference>
<dbReference type="InterPro" id="IPR011050">
    <property type="entry name" value="Pectin_lyase_fold/virulence"/>
</dbReference>
<evidence type="ECO:0000256" key="3">
    <source>
        <dbReference type="ARBA" id="ARBA00022786"/>
    </source>
</evidence>
<dbReference type="InterPro" id="IPR007742">
    <property type="entry name" value="NosD_dom"/>
</dbReference>
<evidence type="ECO:0000313" key="6">
    <source>
        <dbReference type="EMBL" id="MFC0261993.1"/>
    </source>
</evidence>
<sequence length="415" mass="46877">MKTIHIIILTLGLLMAFPAQASTIKVKSGESIKEAIETASSGDTLLLESGLYQEHEIIIRKPLTIIGENHPIIDGQDQGNIILVAAENVHIRGLKLINTGKSNMDDSAGIKFFDSKYCSVEDMVLENTFFGLHFSNSSNLTIRNNSLISEAEREYQTGNGIHLWKCKDSMIENNYVKGHRDGIYLEFVTNTVSQSNTIEGNKRYGLHFMFSHDNSYIQNTFRHNGAGVAVMYTRNVLMKENIFEENWGASSYGILLKDITDSEVTGNIFRKNTIGIYMEGSSRTLFKGNSFNQNGWALKLMASCDQNTFEENNFFANTFDISTNGSVVLNTLRHNYWDKYEGYDLDKDKVGDVPYRPINLFSVIVEKIPAAVILWRSFLVTLLDRMEKVIPSITPENMIDNSPKMNPYDIRTAHS</sequence>
<protein>
    <submittedName>
        <fullName evidence="6">Nitrous oxide reductase family maturation protein NosD</fullName>
    </submittedName>
</protein>